<evidence type="ECO:0000313" key="2">
    <source>
        <dbReference type="EMBL" id="KFE97667.1"/>
    </source>
</evidence>
<protein>
    <submittedName>
        <fullName evidence="2">Uncharacterized protein</fullName>
    </submittedName>
</protein>
<dbReference type="eggNOG" id="ENOG50311BI">
    <property type="taxonomic scope" value="Bacteria"/>
</dbReference>
<evidence type="ECO:0000256" key="1">
    <source>
        <dbReference type="SAM" id="Phobius"/>
    </source>
</evidence>
<feature type="transmembrane region" description="Helical" evidence="1">
    <location>
        <begin position="147"/>
        <end position="165"/>
    </location>
</feature>
<feature type="transmembrane region" description="Helical" evidence="1">
    <location>
        <begin position="177"/>
        <end position="195"/>
    </location>
</feature>
<proteinExistence type="predicted"/>
<keyword evidence="3" id="KW-1185">Reference proteome</keyword>
<sequence length="205" mass="24510">MNKENLKQIEQYLKSKNLSSAIFTEVYDHFVMQISDFMLKKEVGFQEAFVQTTINWQSELKMVRADIFSFRRIAKIEKYLLQMRFRKMMLLAFLFCLLSGMMFYLNEDLYLVIQGCFIILHLLFLLYSFIFGKLSFSDYQRISFHPLLLRSLLLILIIVPILNIAFKTHDNIWEFPLNHMALTFSVVLQTQLLYYRIKKVNILLS</sequence>
<gene>
    <name evidence="2" type="ORF">IX39_17970</name>
</gene>
<keyword evidence="1" id="KW-1133">Transmembrane helix</keyword>
<organism evidence="2 3">
    <name type="scientific">Chryseobacterium formosense</name>
    <dbReference type="NCBI Taxonomy" id="236814"/>
    <lineage>
        <taxon>Bacteria</taxon>
        <taxon>Pseudomonadati</taxon>
        <taxon>Bacteroidota</taxon>
        <taxon>Flavobacteriia</taxon>
        <taxon>Flavobacteriales</taxon>
        <taxon>Weeksellaceae</taxon>
        <taxon>Chryseobacterium group</taxon>
        <taxon>Chryseobacterium</taxon>
    </lineage>
</organism>
<dbReference type="AlphaFoldDB" id="A0A085YZQ4"/>
<reference evidence="2 3" key="1">
    <citation type="submission" date="2014-07" db="EMBL/GenBank/DDBJ databases">
        <title>Genome of Chryseobacterium formosense LMG 24722.</title>
        <authorList>
            <person name="Pipes S.E."/>
            <person name="Stropko S.J."/>
            <person name="Newman J.D."/>
        </authorList>
    </citation>
    <scope>NUCLEOTIDE SEQUENCE [LARGE SCALE GENOMIC DNA]</scope>
    <source>
        <strain evidence="2 3">LMG 24722</strain>
    </source>
</reference>
<evidence type="ECO:0000313" key="3">
    <source>
        <dbReference type="Proteomes" id="UP000028713"/>
    </source>
</evidence>
<keyword evidence="1" id="KW-0472">Membrane</keyword>
<comment type="caution">
    <text evidence="2">The sequence shown here is derived from an EMBL/GenBank/DDBJ whole genome shotgun (WGS) entry which is preliminary data.</text>
</comment>
<dbReference type="OrthoDB" id="1247773at2"/>
<feature type="transmembrane region" description="Helical" evidence="1">
    <location>
        <begin position="88"/>
        <end position="105"/>
    </location>
</feature>
<feature type="transmembrane region" description="Helical" evidence="1">
    <location>
        <begin position="111"/>
        <end position="135"/>
    </location>
</feature>
<dbReference type="RefSeq" id="WP_034678933.1">
    <property type="nucleotide sequence ID" value="NZ_FPAP01000005.1"/>
</dbReference>
<dbReference type="STRING" id="236814.IX39_17970"/>
<name>A0A085YZQ4_9FLAO</name>
<accession>A0A085YZQ4</accession>
<keyword evidence="1" id="KW-0812">Transmembrane</keyword>
<dbReference type="EMBL" id="JPRP01000004">
    <property type="protein sequence ID" value="KFE97667.1"/>
    <property type="molecule type" value="Genomic_DNA"/>
</dbReference>
<dbReference type="Proteomes" id="UP000028713">
    <property type="component" value="Unassembled WGS sequence"/>
</dbReference>